<evidence type="ECO:0008006" key="3">
    <source>
        <dbReference type="Google" id="ProtNLM"/>
    </source>
</evidence>
<protein>
    <recommendedName>
        <fullName evidence="3">Antitoxin VbhA domain-containing protein</fullName>
    </recommendedName>
</protein>
<evidence type="ECO:0000313" key="2">
    <source>
        <dbReference type="Proteomes" id="UP000640583"/>
    </source>
</evidence>
<dbReference type="EMBL" id="JADCKQ010000001">
    <property type="protein sequence ID" value="MBI1492015.1"/>
    <property type="molecule type" value="Genomic_DNA"/>
</dbReference>
<proteinExistence type="predicted"/>
<reference evidence="1" key="1">
    <citation type="submission" date="2020-10" db="EMBL/GenBank/DDBJ databases">
        <title>Paenihalocynthiibacter styelae gen. nov., sp. nov., isolated from stalked sea squirt Styela clava.</title>
        <authorList>
            <person name="Kim Y.-O."/>
            <person name="Yoon J.-H."/>
        </authorList>
    </citation>
    <scope>NUCLEOTIDE SEQUENCE</scope>
    <source>
        <strain evidence="1">MYP1-1</strain>
    </source>
</reference>
<organism evidence="1 2">
    <name type="scientific">Halocynthiibacter styelae</name>
    <dbReference type="NCBI Taxonomy" id="2761955"/>
    <lineage>
        <taxon>Bacteria</taxon>
        <taxon>Pseudomonadati</taxon>
        <taxon>Pseudomonadota</taxon>
        <taxon>Alphaproteobacteria</taxon>
        <taxon>Rhodobacterales</taxon>
        <taxon>Paracoccaceae</taxon>
        <taxon>Halocynthiibacter</taxon>
    </lineage>
</organism>
<sequence length="75" mass="9011">MKDKDKIPTDTDIEKIRERRLEAMHLQEMEGNPLSPEQIAMFEMFEEKRWTEEQCIEHIRQRAQKLAKRSAAPNE</sequence>
<gene>
    <name evidence="1" type="ORF">H1D41_00020</name>
</gene>
<comment type="caution">
    <text evidence="1">The sequence shown here is derived from an EMBL/GenBank/DDBJ whole genome shotgun (WGS) entry which is preliminary data.</text>
</comment>
<dbReference type="RefSeq" id="WP_228846986.1">
    <property type="nucleotide sequence ID" value="NZ_JADCKQ010000001.1"/>
</dbReference>
<keyword evidence="2" id="KW-1185">Reference proteome</keyword>
<evidence type="ECO:0000313" key="1">
    <source>
        <dbReference type="EMBL" id="MBI1492015.1"/>
    </source>
</evidence>
<dbReference type="AlphaFoldDB" id="A0A8J7J2S1"/>
<name>A0A8J7J2S1_9RHOB</name>
<accession>A0A8J7J2S1</accession>
<dbReference type="Proteomes" id="UP000640583">
    <property type="component" value="Unassembled WGS sequence"/>
</dbReference>